<dbReference type="InterPro" id="IPR003748">
    <property type="entry name" value="DUF169"/>
</dbReference>
<reference evidence="2" key="1">
    <citation type="submission" date="2015-03" db="EMBL/GenBank/DDBJ databases">
        <authorList>
            <person name="Nijsse Bart"/>
        </authorList>
    </citation>
    <scope>NUCLEOTIDE SEQUENCE [LARGE SCALE GENOMIC DNA]</scope>
</reference>
<gene>
    <name evidence="1" type="ORF">SpAn4DRAFT_2733</name>
</gene>
<dbReference type="Pfam" id="PF02596">
    <property type="entry name" value="DUF169"/>
    <property type="match status" value="1"/>
</dbReference>
<proteinExistence type="predicted"/>
<dbReference type="RefSeq" id="WP_021166998.1">
    <property type="nucleotide sequence ID" value="NZ_CTRP01000010.1"/>
</dbReference>
<evidence type="ECO:0000313" key="1">
    <source>
        <dbReference type="EMBL" id="CQR72273.1"/>
    </source>
</evidence>
<dbReference type="Proteomes" id="UP000049855">
    <property type="component" value="Unassembled WGS sequence"/>
</dbReference>
<organism evidence="1 2">
    <name type="scientific">Sporomusa ovata</name>
    <dbReference type="NCBI Taxonomy" id="2378"/>
    <lineage>
        <taxon>Bacteria</taxon>
        <taxon>Bacillati</taxon>
        <taxon>Bacillota</taxon>
        <taxon>Negativicutes</taxon>
        <taxon>Selenomonadales</taxon>
        <taxon>Sporomusaceae</taxon>
        <taxon>Sporomusa</taxon>
    </lineage>
</organism>
<accession>A0A0U1KZA2</accession>
<name>A0A0U1KZA2_9FIRM</name>
<dbReference type="AlphaFoldDB" id="A0A0U1KZA2"/>
<protein>
    <recommendedName>
        <fullName evidence="3">DUF169 domain-containing protein</fullName>
    </recommendedName>
</protein>
<sequence length="247" mass="26922">MQSEIAIRLKLKYSPIAVLFTNEKPQEALEFTEGRWGCVAAMLTAAAKGKQVVFSRSTFGCLGGGVGLGFGNMYPQFPGGFEYFLSTGKEGYREGEAYKKTPELARTLETSLPITDIPEQYVVFKPLAEVDIAIEEPRVVVFYANPDQLSALVVLANYGRPGIDNVVIPFGAGCQTTCLIPWGEAGLEYPRAVVGMTDISARPVIDADLLSFSVPLVMFKEMEANVPGSFLEKPAWHKVAARISNNE</sequence>
<evidence type="ECO:0008006" key="3">
    <source>
        <dbReference type="Google" id="ProtNLM"/>
    </source>
</evidence>
<keyword evidence="2" id="KW-1185">Reference proteome</keyword>
<evidence type="ECO:0000313" key="2">
    <source>
        <dbReference type="Proteomes" id="UP000049855"/>
    </source>
</evidence>
<dbReference type="EMBL" id="CTRP01000010">
    <property type="protein sequence ID" value="CQR72273.1"/>
    <property type="molecule type" value="Genomic_DNA"/>
</dbReference>